<dbReference type="PANTHER" id="PTHR36777:SF2">
    <property type="entry name" value="EXPRESSED PROTEIN"/>
    <property type="match status" value="1"/>
</dbReference>
<feature type="region of interest" description="Disordered" evidence="1">
    <location>
        <begin position="34"/>
        <end position="59"/>
    </location>
</feature>
<accession>A0A8X8ANI8</accession>
<organism evidence="2 3">
    <name type="scientific">Populus tomentosa</name>
    <name type="common">Chinese white poplar</name>
    <dbReference type="NCBI Taxonomy" id="118781"/>
    <lineage>
        <taxon>Eukaryota</taxon>
        <taxon>Viridiplantae</taxon>
        <taxon>Streptophyta</taxon>
        <taxon>Embryophyta</taxon>
        <taxon>Tracheophyta</taxon>
        <taxon>Spermatophyta</taxon>
        <taxon>Magnoliopsida</taxon>
        <taxon>eudicotyledons</taxon>
        <taxon>Gunneridae</taxon>
        <taxon>Pentapetalae</taxon>
        <taxon>rosids</taxon>
        <taxon>fabids</taxon>
        <taxon>Malpighiales</taxon>
        <taxon>Salicaceae</taxon>
        <taxon>Saliceae</taxon>
        <taxon>Populus</taxon>
    </lineage>
</organism>
<dbReference type="EMBL" id="JAAWWB010000003">
    <property type="protein sequence ID" value="KAG6787443.1"/>
    <property type="molecule type" value="Genomic_DNA"/>
</dbReference>
<evidence type="ECO:0000313" key="3">
    <source>
        <dbReference type="Proteomes" id="UP000886885"/>
    </source>
</evidence>
<dbReference type="Proteomes" id="UP000886885">
    <property type="component" value="Chromosome 2A"/>
</dbReference>
<dbReference type="AlphaFoldDB" id="A0A8X8ANI8"/>
<dbReference type="PANTHER" id="PTHR36777">
    <property type="entry name" value="EXPRESSED PROTEIN"/>
    <property type="match status" value="1"/>
</dbReference>
<sequence length="388" mass="43858">MKKSWFSQTELLHFFNDLLFDSFKLRANSARFHRQPPSPIALPRRPQATPRASIPVRQRDNRSYAEVVRAIQPPLPNSPAVETTTSHALDRALISFDSAEDMMAALQVDTQAWKNDFDELRPRTQTDGPNDRLISMVVQTVWKVGKDGIETGTNLVPNSVPRPIARVAVTVVVLAVSLFLLKSFLSTVFFALATMGLVYFTFIALNKDQGPKGGGESDTVNVIFCLLGKAWTVFDSPGNRHMRVEEGKQLHGFIVKAGLVSDDLFLVISLECNYMWGVLKGAHVLCSKHFFEFGYYSKLVRDKRKVQDNGVLWNVIIDMRMEDLIASRYSFDSMPNKSLVSWNAMISDMHRIDILWRQWRCFVVCNGRLSPNYVCGYCSSCDFAVRGS</sequence>
<name>A0A8X8ANI8_POPTO</name>
<proteinExistence type="predicted"/>
<protein>
    <submittedName>
        <fullName evidence="2">Uncharacterized protein</fullName>
    </submittedName>
</protein>
<gene>
    <name evidence="2" type="ORF">POTOM_009083</name>
</gene>
<keyword evidence="3" id="KW-1185">Reference proteome</keyword>
<evidence type="ECO:0000256" key="1">
    <source>
        <dbReference type="SAM" id="MobiDB-lite"/>
    </source>
</evidence>
<comment type="caution">
    <text evidence="2">The sequence shown here is derived from an EMBL/GenBank/DDBJ whole genome shotgun (WGS) entry which is preliminary data.</text>
</comment>
<reference evidence="2" key="1">
    <citation type="journal article" date="2020" name="bioRxiv">
        <title>Hybrid origin of Populus tomentosa Carr. identified through genome sequencing and phylogenomic analysis.</title>
        <authorList>
            <person name="An X."/>
            <person name="Gao K."/>
            <person name="Chen Z."/>
            <person name="Li J."/>
            <person name="Yang X."/>
            <person name="Yang X."/>
            <person name="Zhou J."/>
            <person name="Guo T."/>
            <person name="Zhao T."/>
            <person name="Huang S."/>
            <person name="Miao D."/>
            <person name="Khan W.U."/>
            <person name="Rao P."/>
            <person name="Ye M."/>
            <person name="Lei B."/>
            <person name="Liao W."/>
            <person name="Wang J."/>
            <person name="Ji L."/>
            <person name="Li Y."/>
            <person name="Guo B."/>
            <person name="Mustafa N.S."/>
            <person name="Li S."/>
            <person name="Yun Q."/>
            <person name="Keller S.R."/>
            <person name="Mao J."/>
            <person name="Zhang R."/>
            <person name="Strauss S.H."/>
        </authorList>
    </citation>
    <scope>NUCLEOTIDE SEQUENCE</scope>
    <source>
        <strain evidence="2">GM15</strain>
        <tissue evidence="2">Leaf</tissue>
    </source>
</reference>
<evidence type="ECO:0000313" key="2">
    <source>
        <dbReference type="EMBL" id="KAG6787443.1"/>
    </source>
</evidence>